<protein>
    <submittedName>
        <fullName evidence="6">Flagellar export chaperone FliS</fullName>
    </submittedName>
</protein>
<keyword evidence="4" id="KW-1005">Bacterial flagellum biogenesis</keyword>
<evidence type="ECO:0000256" key="3">
    <source>
        <dbReference type="ARBA" id="ARBA00022490"/>
    </source>
</evidence>
<dbReference type="Pfam" id="PF02561">
    <property type="entry name" value="FliS"/>
    <property type="match status" value="1"/>
</dbReference>
<comment type="subcellular location">
    <subcellularLocation>
        <location evidence="1">Cytoplasm</location>
        <location evidence="1">Cytosol</location>
    </subcellularLocation>
</comment>
<dbReference type="InterPro" id="IPR036584">
    <property type="entry name" value="FliS_sf"/>
</dbReference>
<comment type="similarity">
    <text evidence="2">Belongs to the FliS family.</text>
</comment>
<dbReference type="AlphaFoldDB" id="A0A832LUB2"/>
<evidence type="ECO:0000256" key="2">
    <source>
        <dbReference type="ARBA" id="ARBA00008787"/>
    </source>
</evidence>
<name>A0A832LUB2_9BACT</name>
<evidence type="ECO:0000256" key="1">
    <source>
        <dbReference type="ARBA" id="ARBA00004514"/>
    </source>
</evidence>
<dbReference type="SUPFAM" id="SSF101116">
    <property type="entry name" value="Flagellar export chaperone FliS"/>
    <property type="match status" value="1"/>
</dbReference>
<keyword evidence="6" id="KW-0282">Flagellum</keyword>
<keyword evidence="3" id="KW-0963">Cytoplasm</keyword>
<dbReference type="PANTHER" id="PTHR34773">
    <property type="entry name" value="FLAGELLAR SECRETION CHAPERONE FLIS"/>
    <property type="match status" value="1"/>
</dbReference>
<gene>
    <name evidence="6" type="primary">fliS</name>
    <name evidence="6" type="ORF">ENT73_01460</name>
</gene>
<dbReference type="GO" id="GO:0005829">
    <property type="term" value="C:cytosol"/>
    <property type="evidence" value="ECO:0007669"/>
    <property type="project" value="UniProtKB-SubCell"/>
</dbReference>
<comment type="caution">
    <text evidence="6">The sequence shown here is derived from an EMBL/GenBank/DDBJ whole genome shotgun (WGS) entry which is preliminary data.</text>
</comment>
<dbReference type="EMBL" id="DSZU01000024">
    <property type="protein sequence ID" value="HGV54742.1"/>
    <property type="molecule type" value="Genomic_DNA"/>
</dbReference>
<dbReference type="GO" id="GO:0071973">
    <property type="term" value="P:bacterial-type flagellum-dependent cell motility"/>
    <property type="evidence" value="ECO:0007669"/>
    <property type="project" value="TreeGrafter"/>
</dbReference>
<accession>A0A832LUB2</accession>
<dbReference type="InterPro" id="IPR003713">
    <property type="entry name" value="FliS"/>
</dbReference>
<proteinExistence type="inferred from homology"/>
<dbReference type="PANTHER" id="PTHR34773:SF1">
    <property type="entry name" value="FLAGELLAR SECRETION CHAPERONE FLIS"/>
    <property type="match status" value="1"/>
</dbReference>
<evidence type="ECO:0000256" key="4">
    <source>
        <dbReference type="ARBA" id="ARBA00022795"/>
    </source>
</evidence>
<sequence length="138" mass="16048">MLNPQHHYMEREVLQASPLDQIILLYNRAINSLKMVERSISENKPTPESIKSRAENLSRVIDILTYLTAILDEEKGKEIAKNLKEIYTILIEELIKVNFTMDKKVVNDAIDILENLKRAWIDIRCSFLGKRLDQPRGL</sequence>
<keyword evidence="5" id="KW-0143">Chaperone</keyword>
<keyword evidence="6" id="KW-0966">Cell projection</keyword>
<reference evidence="6" key="1">
    <citation type="journal article" date="2020" name="mSystems">
        <title>Genome- and Community-Level Interaction Insights into Carbon Utilization and Element Cycling Functions of Hydrothermarchaeota in Hydrothermal Sediment.</title>
        <authorList>
            <person name="Zhou Z."/>
            <person name="Liu Y."/>
            <person name="Xu W."/>
            <person name="Pan J."/>
            <person name="Luo Z.H."/>
            <person name="Li M."/>
        </authorList>
    </citation>
    <scope>NUCLEOTIDE SEQUENCE [LARGE SCALE GENOMIC DNA]</scope>
    <source>
        <strain evidence="6">SpSt-605</strain>
    </source>
</reference>
<evidence type="ECO:0000256" key="5">
    <source>
        <dbReference type="ARBA" id="ARBA00023186"/>
    </source>
</evidence>
<organism evidence="6">
    <name type="scientific">Caldimicrobium thiodismutans</name>
    <dbReference type="NCBI Taxonomy" id="1653476"/>
    <lineage>
        <taxon>Bacteria</taxon>
        <taxon>Pseudomonadati</taxon>
        <taxon>Thermodesulfobacteriota</taxon>
        <taxon>Thermodesulfobacteria</taxon>
        <taxon>Thermodesulfobacteriales</taxon>
        <taxon>Thermodesulfobacteriaceae</taxon>
        <taxon>Caldimicrobium</taxon>
    </lineage>
</organism>
<keyword evidence="6" id="KW-0969">Cilium</keyword>
<dbReference type="NCBIfam" id="TIGR00208">
    <property type="entry name" value="fliS"/>
    <property type="match status" value="1"/>
</dbReference>
<dbReference type="Gene3D" id="1.20.120.340">
    <property type="entry name" value="Flagellar protein FliS"/>
    <property type="match status" value="1"/>
</dbReference>
<dbReference type="GO" id="GO:0044780">
    <property type="term" value="P:bacterial-type flagellum assembly"/>
    <property type="evidence" value="ECO:0007669"/>
    <property type="project" value="InterPro"/>
</dbReference>
<dbReference type="CDD" id="cd16098">
    <property type="entry name" value="FliS"/>
    <property type="match status" value="1"/>
</dbReference>
<evidence type="ECO:0000313" key="6">
    <source>
        <dbReference type="EMBL" id="HGV54742.1"/>
    </source>
</evidence>